<dbReference type="GeneID" id="100840959"/>
<dbReference type="PANTHER" id="PTHR14155:SF86">
    <property type="entry name" value="OS06G0534500 PROTEIN"/>
    <property type="match status" value="1"/>
</dbReference>
<dbReference type="PROSITE" id="PS50089">
    <property type="entry name" value="ZF_RING_2"/>
    <property type="match status" value="1"/>
</dbReference>
<evidence type="ECO:0000256" key="7">
    <source>
        <dbReference type="PROSITE-ProRule" id="PRU00175"/>
    </source>
</evidence>
<evidence type="ECO:0000256" key="9">
    <source>
        <dbReference type="SAM" id="Phobius"/>
    </source>
</evidence>
<dbReference type="GO" id="GO:0061630">
    <property type="term" value="F:ubiquitin protein ligase activity"/>
    <property type="evidence" value="ECO:0000318"/>
    <property type="project" value="GO_Central"/>
</dbReference>
<keyword evidence="5" id="KW-0862">Zinc</keyword>
<dbReference type="Gene3D" id="3.30.40.10">
    <property type="entry name" value="Zinc/RING finger domain, C3HC4 (zinc finger)"/>
    <property type="match status" value="1"/>
</dbReference>
<evidence type="ECO:0000313" key="12">
    <source>
        <dbReference type="EnsemblPlants" id="KQJ91224"/>
    </source>
</evidence>
<evidence type="ECO:0000256" key="1">
    <source>
        <dbReference type="ARBA" id="ARBA00000900"/>
    </source>
</evidence>
<evidence type="ECO:0000256" key="5">
    <source>
        <dbReference type="ARBA" id="ARBA00022833"/>
    </source>
</evidence>
<keyword evidence="9" id="KW-0472">Membrane</keyword>
<dbReference type="SMART" id="SM00184">
    <property type="entry name" value="RING"/>
    <property type="match status" value="1"/>
</dbReference>
<keyword evidence="3" id="KW-0479">Metal-binding</keyword>
<dbReference type="KEGG" id="bdi:100840959"/>
<comment type="catalytic activity">
    <reaction evidence="1">
        <text>S-ubiquitinyl-[E2 ubiquitin-conjugating enzyme]-L-cysteine + [acceptor protein]-L-lysine = [E2 ubiquitin-conjugating enzyme]-L-cysteine + N(6)-ubiquitinyl-[acceptor protein]-L-lysine.</text>
        <dbReference type="EC" id="2.3.2.27"/>
    </reaction>
</comment>
<sequence length="212" mass="22154">MQPWGGAARRVLATPAPPPMPASASAPPSMDAQRAHLERVVGVTTTVLFVASVSYVAFSALYGCIQAGRNRRVVVADADPGAAARPGEEEEEEETKRALEGLPVQVVVVRDGGGGSDRKGAADQAVTEEVDGGECPVCLAEYEGGEEVRVLPACRHRFHRECVDRWLLTRAPTCPVCRAPVPRVKEGCAIRHADAAGIGAAGALPPAMAMAP</sequence>
<dbReference type="AlphaFoldDB" id="A0A0Q3IYN8"/>
<feature type="transmembrane region" description="Helical" evidence="9">
    <location>
        <begin position="40"/>
        <end position="62"/>
    </location>
</feature>
<dbReference type="InterPro" id="IPR001841">
    <property type="entry name" value="Znf_RING"/>
</dbReference>
<evidence type="ECO:0000313" key="11">
    <source>
        <dbReference type="EMBL" id="KQJ91224.1"/>
    </source>
</evidence>
<dbReference type="InterPro" id="IPR013083">
    <property type="entry name" value="Znf_RING/FYVE/PHD"/>
</dbReference>
<dbReference type="EC" id="2.3.2.27" evidence="2"/>
<evidence type="ECO:0000256" key="8">
    <source>
        <dbReference type="SAM" id="MobiDB-lite"/>
    </source>
</evidence>
<evidence type="ECO:0000256" key="4">
    <source>
        <dbReference type="ARBA" id="ARBA00022771"/>
    </source>
</evidence>
<dbReference type="SUPFAM" id="SSF57850">
    <property type="entry name" value="RING/U-box"/>
    <property type="match status" value="1"/>
</dbReference>
<accession>A0A0Q3IYN8</accession>
<evidence type="ECO:0000256" key="3">
    <source>
        <dbReference type="ARBA" id="ARBA00022723"/>
    </source>
</evidence>
<keyword evidence="9" id="KW-0812">Transmembrane</keyword>
<dbReference type="Proteomes" id="UP000008810">
    <property type="component" value="Chromosome 4"/>
</dbReference>
<evidence type="ECO:0000256" key="6">
    <source>
        <dbReference type="ARBA" id="ARBA00024209"/>
    </source>
</evidence>
<evidence type="ECO:0000256" key="2">
    <source>
        <dbReference type="ARBA" id="ARBA00012483"/>
    </source>
</evidence>
<dbReference type="EMBL" id="CM000883">
    <property type="protein sequence ID" value="KQJ91224.1"/>
    <property type="molecule type" value="Genomic_DNA"/>
</dbReference>
<dbReference type="GO" id="GO:0016567">
    <property type="term" value="P:protein ubiquitination"/>
    <property type="evidence" value="ECO:0000318"/>
    <property type="project" value="GO_Central"/>
</dbReference>
<dbReference type="STRING" id="15368.A0A0Q3IYN8"/>
<dbReference type="OrthoDB" id="9984778at2759"/>
<name>A0A0Q3IYN8_BRADI</name>
<feature type="domain" description="RING-type" evidence="10">
    <location>
        <begin position="135"/>
        <end position="178"/>
    </location>
</feature>
<proteinExistence type="inferred from homology"/>
<dbReference type="EnsemblPlants" id="KQJ91224">
    <property type="protein sequence ID" value="KQJ91224"/>
    <property type="gene ID" value="BRADI_4g36360v3"/>
</dbReference>
<feature type="region of interest" description="Disordered" evidence="8">
    <location>
        <begin position="1"/>
        <end position="29"/>
    </location>
</feature>
<dbReference type="InterPro" id="IPR053238">
    <property type="entry name" value="RING-H2_zinc_finger"/>
</dbReference>
<keyword evidence="4 7" id="KW-0863">Zinc-finger</keyword>
<dbReference type="RefSeq" id="XP_003576775.3">
    <property type="nucleotide sequence ID" value="XM_003576727.4"/>
</dbReference>
<comment type="similarity">
    <text evidence="6">Belongs to the RING-type zinc finger family. ATL subfamily.</text>
</comment>
<reference evidence="12" key="3">
    <citation type="submission" date="2018-08" db="UniProtKB">
        <authorList>
            <consortium name="EnsemblPlants"/>
        </authorList>
    </citation>
    <scope>IDENTIFICATION</scope>
    <source>
        <strain evidence="12">cv. Bd21</strain>
    </source>
</reference>
<organism evidence="11">
    <name type="scientific">Brachypodium distachyon</name>
    <name type="common">Purple false brome</name>
    <name type="synonym">Trachynia distachya</name>
    <dbReference type="NCBI Taxonomy" id="15368"/>
    <lineage>
        <taxon>Eukaryota</taxon>
        <taxon>Viridiplantae</taxon>
        <taxon>Streptophyta</taxon>
        <taxon>Embryophyta</taxon>
        <taxon>Tracheophyta</taxon>
        <taxon>Spermatophyta</taxon>
        <taxon>Magnoliopsida</taxon>
        <taxon>Liliopsida</taxon>
        <taxon>Poales</taxon>
        <taxon>Poaceae</taxon>
        <taxon>BOP clade</taxon>
        <taxon>Pooideae</taxon>
        <taxon>Stipodae</taxon>
        <taxon>Brachypodieae</taxon>
        <taxon>Brachypodium</taxon>
    </lineage>
</organism>
<gene>
    <name evidence="12" type="primary">LOC100840959</name>
    <name evidence="11" type="ORF">BRADI_4g36360v3</name>
</gene>
<dbReference type="ExpressionAtlas" id="A0A0Q3IYN8">
    <property type="expression patterns" value="baseline"/>
</dbReference>
<protein>
    <recommendedName>
        <fullName evidence="2">RING-type E3 ubiquitin transferase</fullName>
        <ecNumber evidence="2">2.3.2.27</ecNumber>
    </recommendedName>
</protein>
<evidence type="ECO:0000313" key="13">
    <source>
        <dbReference type="Proteomes" id="UP000008810"/>
    </source>
</evidence>
<dbReference type="Pfam" id="PF13639">
    <property type="entry name" value="zf-RING_2"/>
    <property type="match status" value="1"/>
</dbReference>
<keyword evidence="13" id="KW-1185">Reference proteome</keyword>
<reference evidence="11" key="2">
    <citation type="submission" date="2017-06" db="EMBL/GenBank/DDBJ databases">
        <title>WGS assembly of Brachypodium distachyon.</title>
        <authorList>
            <consortium name="The International Brachypodium Initiative"/>
            <person name="Lucas S."/>
            <person name="Harmon-Smith M."/>
            <person name="Lail K."/>
            <person name="Tice H."/>
            <person name="Grimwood J."/>
            <person name="Bruce D."/>
            <person name="Barry K."/>
            <person name="Shu S."/>
            <person name="Lindquist E."/>
            <person name="Wang M."/>
            <person name="Pitluck S."/>
            <person name="Vogel J.P."/>
            <person name="Garvin D.F."/>
            <person name="Mockler T.C."/>
            <person name="Schmutz J."/>
            <person name="Rokhsar D."/>
            <person name="Bevan M.W."/>
        </authorList>
    </citation>
    <scope>NUCLEOTIDE SEQUENCE</scope>
    <source>
        <strain evidence="11">Bd21</strain>
    </source>
</reference>
<dbReference type="GO" id="GO:0008270">
    <property type="term" value="F:zinc ion binding"/>
    <property type="evidence" value="ECO:0007669"/>
    <property type="project" value="UniProtKB-KW"/>
</dbReference>
<keyword evidence="9" id="KW-1133">Transmembrane helix</keyword>
<dbReference type="PANTHER" id="PTHR14155">
    <property type="entry name" value="RING FINGER DOMAIN-CONTAINING"/>
    <property type="match status" value="1"/>
</dbReference>
<reference evidence="11 12" key="1">
    <citation type="journal article" date="2010" name="Nature">
        <title>Genome sequencing and analysis of the model grass Brachypodium distachyon.</title>
        <authorList>
            <consortium name="International Brachypodium Initiative"/>
        </authorList>
    </citation>
    <scope>NUCLEOTIDE SEQUENCE [LARGE SCALE GENOMIC DNA]</scope>
    <source>
        <strain evidence="11">Bd21</strain>
        <strain evidence="12">cv. Bd21</strain>
    </source>
</reference>
<dbReference type="CDD" id="cd16461">
    <property type="entry name" value="RING-H2_EL5-like"/>
    <property type="match status" value="1"/>
</dbReference>
<evidence type="ECO:0000259" key="10">
    <source>
        <dbReference type="PROSITE" id="PS50089"/>
    </source>
</evidence>
<dbReference type="Gramene" id="KQJ91224">
    <property type="protein sequence ID" value="KQJ91224"/>
    <property type="gene ID" value="BRADI_4g36360v3"/>
</dbReference>